<feature type="signal peptide" evidence="2">
    <location>
        <begin position="1"/>
        <end position="19"/>
    </location>
</feature>
<feature type="transmembrane region" description="Helical" evidence="1">
    <location>
        <begin position="35"/>
        <end position="60"/>
    </location>
</feature>
<sequence>MKKLLFPALVFALPLIASAQQLQPLQNLAGSVGRLVASLVPILVTLALVVFIWGLIRYIWGGTKADHKAGRNIMIAGLISLFVIVSVWGIIFLAQDALGVNRGAPVQSPGVPVPR</sequence>
<keyword evidence="2" id="KW-0732">Signal</keyword>
<feature type="chain" id="PRO_5002541048" evidence="2">
    <location>
        <begin position="20"/>
        <end position="115"/>
    </location>
</feature>
<evidence type="ECO:0000256" key="2">
    <source>
        <dbReference type="SAM" id="SignalP"/>
    </source>
</evidence>
<dbReference type="AlphaFoldDB" id="A0A0G1Y2S5"/>
<evidence type="ECO:0000256" key="1">
    <source>
        <dbReference type="SAM" id="Phobius"/>
    </source>
</evidence>
<reference evidence="3 4" key="1">
    <citation type="journal article" date="2015" name="Nature">
        <title>rRNA introns, odd ribosomes, and small enigmatic genomes across a large radiation of phyla.</title>
        <authorList>
            <person name="Brown C.T."/>
            <person name="Hug L.A."/>
            <person name="Thomas B.C."/>
            <person name="Sharon I."/>
            <person name="Castelle C.J."/>
            <person name="Singh A."/>
            <person name="Wilkins M.J."/>
            <person name="Williams K.H."/>
            <person name="Banfield J.F."/>
        </authorList>
    </citation>
    <scope>NUCLEOTIDE SEQUENCE [LARGE SCALE GENOMIC DNA]</scope>
</reference>
<organism evidence="3 4">
    <name type="scientific">Candidatus Adlerbacteria bacterium GW2011_GWB1_54_7</name>
    <dbReference type="NCBI Taxonomy" id="1618607"/>
    <lineage>
        <taxon>Bacteria</taxon>
        <taxon>Candidatus Adleribacteriota</taxon>
    </lineage>
</organism>
<name>A0A0G1Y2S5_9BACT</name>
<dbReference type="Pfam" id="PF18895">
    <property type="entry name" value="T4SS_pilin"/>
    <property type="match status" value="1"/>
</dbReference>
<keyword evidence="1" id="KW-0812">Transmembrane</keyword>
<evidence type="ECO:0000313" key="4">
    <source>
        <dbReference type="Proteomes" id="UP000033852"/>
    </source>
</evidence>
<accession>A0A0G1Y2S5</accession>
<protein>
    <submittedName>
        <fullName evidence="3">Uncharacterized protein</fullName>
    </submittedName>
</protein>
<proteinExistence type="predicted"/>
<dbReference type="EMBL" id="LCRR01000004">
    <property type="protein sequence ID" value="KKW37743.1"/>
    <property type="molecule type" value="Genomic_DNA"/>
</dbReference>
<keyword evidence="1" id="KW-1133">Transmembrane helix</keyword>
<dbReference type="STRING" id="1618607.UY86_C0004G0072"/>
<evidence type="ECO:0000313" key="3">
    <source>
        <dbReference type="EMBL" id="KKW37743.1"/>
    </source>
</evidence>
<gene>
    <name evidence="3" type="ORF">UY86_C0004G0072</name>
</gene>
<keyword evidence="1" id="KW-0472">Membrane</keyword>
<comment type="caution">
    <text evidence="3">The sequence shown here is derived from an EMBL/GenBank/DDBJ whole genome shotgun (WGS) entry which is preliminary data.</text>
</comment>
<feature type="transmembrane region" description="Helical" evidence="1">
    <location>
        <begin position="72"/>
        <end position="94"/>
    </location>
</feature>
<dbReference type="InterPro" id="IPR043993">
    <property type="entry name" value="T4SS_pilin"/>
</dbReference>
<dbReference type="Proteomes" id="UP000033852">
    <property type="component" value="Unassembled WGS sequence"/>
</dbReference>